<dbReference type="SUPFAM" id="SSF52540">
    <property type="entry name" value="P-loop containing nucleoside triphosphate hydrolases"/>
    <property type="match status" value="1"/>
</dbReference>
<evidence type="ECO:0000313" key="3">
    <source>
        <dbReference type="EMBL" id="BAP85276.1"/>
    </source>
</evidence>
<sequence>MVTRQLYLNRLKKYQDTEFIKVITGVRRSGKTFILQMFRDYLKNNGIEEKQIIFINFESMKYQHLLNKDALYQFVIDHVLPDKKMYLFFDEIQRVSEWQDAINSFRVDLDVDIYISGSNASLLSGELSTLLTGRMVEIPVYPLSFKEFIQFKEYSGAPDKIFNDYVTEGGFPAAVLIDDLEVKRSVLDGIYSSIILRDVSERANIRNDSMLTRITSFLLSEIGNPISANKIAGVLKSEGLTTANNQSVAKYIALLREAFIFYQARRYDLRGKSYLRSTAKYYAVDTGLRNTTLNKSYQDNFGHQIENIVFIELLRRGYRVDIGKYDNKEIDFIAKKGNEIEYYQVMMQLPENNDRELGNLKYLDDNYKKTVITANRMNVGSVDGIEIKHIVDWLLE</sequence>
<organism evidence="3 4">
    <name type="scientific">Paucilactobacillus hokkaidonensis JCM 18461</name>
    <dbReference type="NCBI Taxonomy" id="1291742"/>
    <lineage>
        <taxon>Bacteria</taxon>
        <taxon>Bacillati</taxon>
        <taxon>Bacillota</taxon>
        <taxon>Bacilli</taxon>
        <taxon>Lactobacillales</taxon>
        <taxon>Lactobacillaceae</taxon>
        <taxon>Paucilactobacillus</taxon>
    </lineage>
</organism>
<dbReference type="Pfam" id="PF13635">
    <property type="entry name" value="DUF4143"/>
    <property type="match status" value="1"/>
</dbReference>
<dbReference type="InterPro" id="IPR027417">
    <property type="entry name" value="P-loop_NTPase"/>
</dbReference>
<dbReference type="PANTHER" id="PTHR33295:SF20">
    <property type="entry name" value="ATPASE"/>
    <property type="match status" value="1"/>
</dbReference>
<keyword evidence="3" id="KW-0378">Hydrolase</keyword>
<name>A0A0A1GXT6_9LACO</name>
<dbReference type="HOGENOM" id="CLU_041527_1_1_9"/>
<feature type="domain" description="AAA" evidence="1">
    <location>
        <begin position="20"/>
        <end position="148"/>
    </location>
</feature>
<dbReference type="AlphaFoldDB" id="A0A0A1GXT6"/>
<dbReference type="GO" id="GO:0016787">
    <property type="term" value="F:hydrolase activity"/>
    <property type="evidence" value="ECO:0007669"/>
    <property type="project" value="UniProtKB-KW"/>
</dbReference>
<dbReference type="Pfam" id="PF13173">
    <property type="entry name" value="AAA_14"/>
    <property type="match status" value="1"/>
</dbReference>
<feature type="domain" description="DUF4143" evidence="2">
    <location>
        <begin position="197"/>
        <end position="343"/>
    </location>
</feature>
<proteinExistence type="predicted"/>
<dbReference type="InterPro" id="IPR025420">
    <property type="entry name" value="DUF4143"/>
</dbReference>
<evidence type="ECO:0000259" key="1">
    <source>
        <dbReference type="Pfam" id="PF13173"/>
    </source>
</evidence>
<reference evidence="3 4" key="1">
    <citation type="submission" date="2014-11" db="EMBL/GenBank/DDBJ databases">
        <title>Complete genome sequence and analysis of Lactobacillus hokkaidonensis LOOC260T.</title>
        <authorList>
            <person name="Tanizawa Y."/>
            <person name="Tohno M."/>
            <person name="Kaminuma E."/>
            <person name="Nakamura Y."/>
            <person name="Arita M."/>
        </authorList>
    </citation>
    <scope>NUCLEOTIDE SEQUENCE [LARGE SCALE GENOMIC DNA]</scope>
    <source>
        <strain evidence="3 4">LOOC260</strain>
    </source>
</reference>
<dbReference type="PANTHER" id="PTHR33295">
    <property type="entry name" value="ATPASE"/>
    <property type="match status" value="1"/>
</dbReference>
<protein>
    <submittedName>
        <fullName evidence="3">p-loop containing nucleoside triphosphate hydrolase</fullName>
    </submittedName>
</protein>
<evidence type="ECO:0000259" key="2">
    <source>
        <dbReference type="Pfam" id="PF13635"/>
    </source>
</evidence>
<accession>A0A0A1GXT6</accession>
<dbReference type="RefSeq" id="WP_041093083.1">
    <property type="nucleotide sequence ID" value="NZ_AP014680.1"/>
</dbReference>
<dbReference type="EMBL" id="AP014680">
    <property type="protein sequence ID" value="BAP85276.1"/>
    <property type="molecule type" value="Genomic_DNA"/>
</dbReference>
<dbReference type="KEGG" id="lho:LOOC260_107360"/>
<dbReference type="Proteomes" id="UP000031620">
    <property type="component" value="Chromosome"/>
</dbReference>
<evidence type="ECO:0000313" key="4">
    <source>
        <dbReference type="Proteomes" id="UP000031620"/>
    </source>
</evidence>
<gene>
    <name evidence="3" type="ORF">LOOC260_107360</name>
</gene>
<dbReference type="InterPro" id="IPR041682">
    <property type="entry name" value="AAA_14"/>
</dbReference>